<comment type="similarity">
    <text evidence="9">Belongs to the SUA5 family. TsaC subfamily.</text>
</comment>
<evidence type="ECO:0000256" key="6">
    <source>
        <dbReference type="ARBA" id="ARBA00022741"/>
    </source>
</evidence>
<evidence type="ECO:0000256" key="4">
    <source>
        <dbReference type="ARBA" id="ARBA00022694"/>
    </source>
</evidence>
<evidence type="ECO:0000256" key="5">
    <source>
        <dbReference type="ARBA" id="ARBA00022695"/>
    </source>
</evidence>
<dbReference type="InterPro" id="IPR023535">
    <property type="entry name" value="TC-AMP_synthase"/>
</dbReference>
<dbReference type="InterPro" id="IPR050156">
    <property type="entry name" value="TC-AMP_synthase_SUA5"/>
</dbReference>
<dbReference type="GO" id="GO:0003725">
    <property type="term" value="F:double-stranded RNA binding"/>
    <property type="evidence" value="ECO:0007669"/>
    <property type="project" value="InterPro"/>
</dbReference>
<dbReference type="GO" id="GO:0061710">
    <property type="term" value="F:L-threonylcarbamoyladenylate synthase"/>
    <property type="evidence" value="ECO:0007669"/>
    <property type="project" value="UniProtKB-EC"/>
</dbReference>
<dbReference type="SUPFAM" id="SSF55821">
    <property type="entry name" value="YrdC/RibB"/>
    <property type="match status" value="1"/>
</dbReference>
<dbReference type="EC" id="2.7.7.87" evidence="9"/>
<keyword evidence="4 9" id="KW-0819">tRNA processing</keyword>
<evidence type="ECO:0000313" key="12">
    <source>
        <dbReference type="Proteomes" id="UP000315891"/>
    </source>
</evidence>
<keyword evidence="12" id="KW-1185">Reference proteome</keyword>
<organism evidence="11 12">
    <name type="scientific">Pseudoluteimonas lycopersici</name>
    <dbReference type="NCBI Taxonomy" id="1324796"/>
    <lineage>
        <taxon>Bacteria</taxon>
        <taxon>Pseudomonadati</taxon>
        <taxon>Pseudomonadota</taxon>
        <taxon>Gammaproteobacteria</taxon>
        <taxon>Lysobacterales</taxon>
        <taxon>Lysobacteraceae</taxon>
        <taxon>Pseudoluteimonas</taxon>
    </lineage>
</organism>
<evidence type="ECO:0000256" key="8">
    <source>
        <dbReference type="ARBA" id="ARBA00048366"/>
    </source>
</evidence>
<dbReference type="GO" id="GO:0005524">
    <property type="term" value="F:ATP binding"/>
    <property type="evidence" value="ECO:0007669"/>
    <property type="project" value="UniProtKB-UniRule"/>
</dbReference>
<dbReference type="Gene3D" id="3.90.870.10">
    <property type="entry name" value="DHBP synthase"/>
    <property type="match status" value="1"/>
</dbReference>
<reference evidence="11 12" key="1">
    <citation type="submission" date="2019-07" db="EMBL/GenBank/DDBJ databases">
        <title>Lysobacter weifangensis sp. nov., isolated from bensulfuron-methyl contaminated farmland soil.</title>
        <authorList>
            <person name="Zhao H."/>
        </authorList>
    </citation>
    <scope>NUCLEOTIDE SEQUENCE [LARGE SCALE GENOMIC DNA]</scope>
    <source>
        <strain evidence="11 12">CC-Bw-6</strain>
    </source>
</reference>
<dbReference type="GO" id="GO:0000049">
    <property type="term" value="F:tRNA binding"/>
    <property type="evidence" value="ECO:0007669"/>
    <property type="project" value="TreeGrafter"/>
</dbReference>
<dbReference type="PANTHER" id="PTHR17490:SF18">
    <property type="entry name" value="THREONYLCARBAMOYL-AMP SYNTHASE"/>
    <property type="match status" value="1"/>
</dbReference>
<keyword evidence="6 9" id="KW-0547">Nucleotide-binding</keyword>
<evidence type="ECO:0000256" key="3">
    <source>
        <dbReference type="ARBA" id="ARBA00022679"/>
    </source>
</evidence>
<dbReference type="AlphaFoldDB" id="A0A516V6V2"/>
<protein>
    <recommendedName>
        <fullName evidence="9">Threonylcarbamoyl-AMP synthase</fullName>
        <shortName evidence="9">TC-AMP synthase</shortName>
        <ecNumber evidence="9">2.7.7.87</ecNumber>
    </recommendedName>
    <alternativeName>
        <fullName evidence="9">L-threonylcarbamoyladenylate synthase</fullName>
    </alternativeName>
    <alternativeName>
        <fullName evidence="9">t(6)A37 threonylcarbamoyladenosine biosynthesis protein TsaC</fullName>
    </alternativeName>
    <alternativeName>
        <fullName evidence="9">tRNA threonylcarbamoyladenosine biosynthesis protein TsaC</fullName>
    </alternativeName>
</protein>
<keyword evidence="3 9" id="KW-0808">Transferase</keyword>
<comment type="function">
    <text evidence="9">Required for the formation of a threonylcarbamoyl group on adenosine at position 37 (t(6)A37) in tRNAs that read codons beginning with adenine. Catalyzes the conversion of L-threonine, HCO(3)(-)/CO(2) and ATP to give threonylcarbamoyl-AMP (TC-AMP) as the acyladenylate intermediate, with the release of diphosphate.</text>
</comment>
<dbReference type="InterPro" id="IPR017945">
    <property type="entry name" value="DHBP_synth_RibB-like_a/b_dom"/>
</dbReference>
<keyword evidence="5 9" id="KW-0548">Nucleotidyltransferase</keyword>
<keyword evidence="2 9" id="KW-0963">Cytoplasm</keyword>
<accession>A0A516V6V2</accession>
<evidence type="ECO:0000256" key="2">
    <source>
        <dbReference type="ARBA" id="ARBA00022490"/>
    </source>
</evidence>
<keyword evidence="7 9" id="KW-0067">ATP-binding</keyword>
<proteinExistence type="inferred from homology"/>
<evidence type="ECO:0000256" key="1">
    <source>
        <dbReference type="ARBA" id="ARBA00004496"/>
    </source>
</evidence>
<evidence type="ECO:0000259" key="10">
    <source>
        <dbReference type="PROSITE" id="PS51163"/>
    </source>
</evidence>
<dbReference type="HAMAP" id="MF_01852">
    <property type="entry name" value="TsaC"/>
    <property type="match status" value="1"/>
</dbReference>
<dbReference type="PANTHER" id="PTHR17490">
    <property type="entry name" value="SUA5"/>
    <property type="match status" value="1"/>
</dbReference>
<evidence type="ECO:0000256" key="9">
    <source>
        <dbReference type="HAMAP-Rule" id="MF_01852"/>
    </source>
</evidence>
<comment type="subcellular location">
    <subcellularLocation>
        <location evidence="1 9">Cytoplasm</location>
    </subcellularLocation>
</comment>
<dbReference type="RefSeq" id="WP_143879754.1">
    <property type="nucleotide sequence ID" value="NZ_BAABLZ010000001.1"/>
</dbReference>
<name>A0A516V6V2_9GAMM</name>
<dbReference type="OrthoDB" id="9814580at2"/>
<sequence>MSTRLDASAATRLLQHGGVIAYPTEAVWGLGCDPRDEAATLRLLALKEREVDKGLILIAANEAQLAPFVDFDALPESQRTAVRESWPGPNTWIVPASPGAPRWITGAHEGIAVRVTAHPGVIALCEAFGGALVSTSANRAGMPAVATFDALDPAVVAGVDGVLQGETGGLERPSAIRDARTGAVLRA</sequence>
<dbReference type="InterPro" id="IPR006070">
    <property type="entry name" value="Sua5-like_dom"/>
</dbReference>
<dbReference type="Proteomes" id="UP000315891">
    <property type="component" value="Chromosome"/>
</dbReference>
<dbReference type="Pfam" id="PF01300">
    <property type="entry name" value="Sua5_yciO_yrdC"/>
    <property type="match status" value="1"/>
</dbReference>
<gene>
    <name evidence="9" type="primary">tsaC</name>
    <name evidence="11" type="ORF">FNZ56_10295</name>
</gene>
<dbReference type="EMBL" id="CP041742">
    <property type="protein sequence ID" value="QDQ74245.1"/>
    <property type="molecule type" value="Genomic_DNA"/>
</dbReference>
<comment type="catalytic activity">
    <reaction evidence="8 9">
        <text>L-threonine + hydrogencarbonate + ATP = L-threonylcarbamoyladenylate + diphosphate + H2O</text>
        <dbReference type="Rhea" id="RHEA:36407"/>
        <dbReference type="ChEBI" id="CHEBI:15377"/>
        <dbReference type="ChEBI" id="CHEBI:17544"/>
        <dbReference type="ChEBI" id="CHEBI:30616"/>
        <dbReference type="ChEBI" id="CHEBI:33019"/>
        <dbReference type="ChEBI" id="CHEBI:57926"/>
        <dbReference type="ChEBI" id="CHEBI:73682"/>
        <dbReference type="EC" id="2.7.7.87"/>
    </reaction>
</comment>
<dbReference type="GO" id="GO:0002949">
    <property type="term" value="P:tRNA threonylcarbamoyladenosine modification"/>
    <property type="evidence" value="ECO:0007669"/>
    <property type="project" value="UniProtKB-UniRule"/>
</dbReference>
<evidence type="ECO:0000256" key="7">
    <source>
        <dbReference type="ARBA" id="ARBA00022840"/>
    </source>
</evidence>
<dbReference type="PROSITE" id="PS51163">
    <property type="entry name" value="YRDC"/>
    <property type="match status" value="1"/>
</dbReference>
<evidence type="ECO:0000313" key="11">
    <source>
        <dbReference type="EMBL" id="QDQ74245.1"/>
    </source>
</evidence>
<dbReference type="GO" id="GO:0005737">
    <property type="term" value="C:cytoplasm"/>
    <property type="evidence" value="ECO:0007669"/>
    <property type="project" value="UniProtKB-SubCell"/>
</dbReference>
<dbReference type="GO" id="GO:0006450">
    <property type="term" value="P:regulation of translational fidelity"/>
    <property type="evidence" value="ECO:0007669"/>
    <property type="project" value="TreeGrafter"/>
</dbReference>
<feature type="domain" description="YrdC-like" evidence="10">
    <location>
        <begin position="4"/>
        <end position="187"/>
    </location>
</feature>
<dbReference type="FunFam" id="3.90.870.10:FF:000004">
    <property type="entry name" value="Threonylcarbamoyl-AMP synthase"/>
    <property type="match status" value="1"/>
</dbReference>